<accession>G5IEM8</accession>
<evidence type="ECO:0000313" key="4">
    <source>
        <dbReference type="EMBL" id="EHI60081.1"/>
    </source>
</evidence>
<keyword evidence="5" id="KW-1185">Reference proteome</keyword>
<comment type="caution">
    <text evidence="4">The sequence shown here is derived from an EMBL/GenBank/DDBJ whole genome shotgun (WGS) entry which is preliminary data.</text>
</comment>
<dbReference type="Proteomes" id="UP000005384">
    <property type="component" value="Unassembled WGS sequence"/>
</dbReference>
<evidence type="ECO:0000256" key="1">
    <source>
        <dbReference type="SAM" id="MobiDB-lite"/>
    </source>
</evidence>
<dbReference type="SUPFAM" id="SSF52218">
    <property type="entry name" value="Flavoproteins"/>
    <property type="match status" value="1"/>
</dbReference>
<reference evidence="4 5" key="1">
    <citation type="submission" date="2011-08" db="EMBL/GenBank/DDBJ databases">
        <title>The Genome Sequence of Clostridium hathewayi WAL-18680.</title>
        <authorList>
            <consortium name="The Broad Institute Genome Sequencing Platform"/>
            <person name="Earl A."/>
            <person name="Ward D."/>
            <person name="Feldgarden M."/>
            <person name="Gevers D."/>
            <person name="Finegold S.M."/>
            <person name="Summanen P.H."/>
            <person name="Molitoris D.R."/>
            <person name="Song M."/>
            <person name="Daigneault M."/>
            <person name="Allen-Vercoe E."/>
            <person name="Young S.K."/>
            <person name="Zeng Q."/>
            <person name="Gargeya S."/>
            <person name="Fitzgerald M."/>
            <person name="Haas B."/>
            <person name="Abouelleil A."/>
            <person name="Alvarado L."/>
            <person name="Arachchi H.M."/>
            <person name="Berlin A."/>
            <person name="Brown A."/>
            <person name="Chapman S.B."/>
            <person name="Chen Z."/>
            <person name="Dunbar C."/>
            <person name="Freedman E."/>
            <person name="Gearin G."/>
            <person name="Gellesch M."/>
            <person name="Goldberg J."/>
            <person name="Griggs A."/>
            <person name="Gujja S."/>
            <person name="Heiman D."/>
            <person name="Howarth C."/>
            <person name="Larson L."/>
            <person name="Lui A."/>
            <person name="MacDonald P.J.P."/>
            <person name="Montmayeur A."/>
            <person name="Murphy C."/>
            <person name="Neiman D."/>
            <person name="Pearson M."/>
            <person name="Priest M."/>
            <person name="Roberts A."/>
            <person name="Saif S."/>
            <person name="Shea T."/>
            <person name="Shenoy N."/>
            <person name="Sisk P."/>
            <person name="Stolte C."/>
            <person name="Sykes S."/>
            <person name="Wortman J."/>
            <person name="Nusbaum C."/>
            <person name="Birren B."/>
        </authorList>
    </citation>
    <scope>NUCLEOTIDE SEQUENCE [LARGE SCALE GENOMIC DNA]</scope>
    <source>
        <strain evidence="4 5">WAL-18680</strain>
    </source>
</reference>
<feature type="compositionally biased region" description="Polar residues" evidence="1">
    <location>
        <begin position="32"/>
        <end position="60"/>
    </location>
</feature>
<protein>
    <recommendedName>
        <fullName evidence="3">Flavodoxin-like domain-containing protein</fullName>
    </recommendedName>
</protein>
<dbReference type="InterPro" id="IPR029039">
    <property type="entry name" value="Flavoprotein-like_sf"/>
</dbReference>
<feature type="region of interest" description="Disordered" evidence="1">
    <location>
        <begin position="120"/>
        <end position="140"/>
    </location>
</feature>
<sequence>MKKILSFICACSMVFAVTACGSQGSVPDPGTTAPTTVPAFSQETGKEVQQTEPLQSVSGENASVMEETGKEEGSDILVAYFSATGTTKTLAGYISEVTGGDLYEIVPEILYSSEDLNYSDNNSRSTKEQNDEGARPVISGSVEDMDQYETIFLGYPIWWGEAPRIIDTFMESYDFSGKTIVPFCTSGGSGIGSSARNLHDLAASDVTWLDGERLSSDISHEEMVSWIDGLSLDGIVR</sequence>
<evidence type="ECO:0000313" key="5">
    <source>
        <dbReference type="Proteomes" id="UP000005384"/>
    </source>
</evidence>
<dbReference type="PANTHER" id="PTHR39201">
    <property type="entry name" value="EXPORTED PROTEIN-RELATED"/>
    <property type="match status" value="1"/>
</dbReference>
<organism evidence="4 5">
    <name type="scientific">Hungatella hathewayi WAL-18680</name>
    <dbReference type="NCBI Taxonomy" id="742737"/>
    <lineage>
        <taxon>Bacteria</taxon>
        <taxon>Bacillati</taxon>
        <taxon>Bacillota</taxon>
        <taxon>Clostridia</taxon>
        <taxon>Lachnospirales</taxon>
        <taxon>Lachnospiraceae</taxon>
        <taxon>Hungatella</taxon>
    </lineage>
</organism>
<dbReference type="GO" id="GO:0010181">
    <property type="term" value="F:FMN binding"/>
    <property type="evidence" value="ECO:0007669"/>
    <property type="project" value="InterPro"/>
</dbReference>
<evidence type="ECO:0000259" key="3">
    <source>
        <dbReference type="Pfam" id="PF12682"/>
    </source>
</evidence>
<keyword evidence="2" id="KW-0732">Signal</keyword>
<feature type="domain" description="Flavodoxin-like" evidence="3">
    <location>
        <begin position="76"/>
        <end position="228"/>
    </location>
</feature>
<feature type="compositionally biased region" description="Basic and acidic residues" evidence="1">
    <location>
        <begin position="125"/>
        <end position="134"/>
    </location>
</feature>
<dbReference type="Pfam" id="PF12682">
    <property type="entry name" value="Flavodoxin_4"/>
    <property type="match status" value="1"/>
</dbReference>
<dbReference type="AlphaFoldDB" id="G5IEM8"/>
<dbReference type="PROSITE" id="PS51257">
    <property type="entry name" value="PROKAR_LIPOPROTEIN"/>
    <property type="match status" value="1"/>
</dbReference>
<dbReference type="InterPro" id="IPR008254">
    <property type="entry name" value="Flavodoxin/NO_synth"/>
</dbReference>
<dbReference type="RefSeq" id="WP_006779935.1">
    <property type="nucleotide sequence ID" value="NZ_CP040506.1"/>
</dbReference>
<feature type="signal peptide" evidence="2">
    <location>
        <begin position="1"/>
        <end position="21"/>
    </location>
</feature>
<name>G5IEM8_9FIRM</name>
<dbReference type="HOGENOM" id="CLU_068890_0_2_9"/>
<dbReference type="GO" id="GO:0016651">
    <property type="term" value="F:oxidoreductase activity, acting on NAD(P)H"/>
    <property type="evidence" value="ECO:0007669"/>
    <property type="project" value="UniProtKB-ARBA"/>
</dbReference>
<dbReference type="NCBIfam" id="NF005501">
    <property type="entry name" value="PRK07116.1"/>
    <property type="match status" value="1"/>
</dbReference>
<feature type="chain" id="PRO_5038892092" description="Flavodoxin-like domain-containing protein" evidence="2">
    <location>
        <begin position="22"/>
        <end position="237"/>
    </location>
</feature>
<evidence type="ECO:0000256" key="2">
    <source>
        <dbReference type="SAM" id="SignalP"/>
    </source>
</evidence>
<feature type="region of interest" description="Disordered" evidence="1">
    <location>
        <begin position="26"/>
        <end position="60"/>
    </location>
</feature>
<proteinExistence type="predicted"/>
<dbReference type="Gene3D" id="3.40.50.360">
    <property type="match status" value="1"/>
</dbReference>
<dbReference type="PATRIC" id="fig|742737.3.peg.1982"/>
<dbReference type="EMBL" id="ADLN01000036">
    <property type="protein sequence ID" value="EHI60081.1"/>
    <property type="molecule type" value="Genomic_DNA"/>
</dbReference>
<dbReference type="PANTHER" id="PTHR39201:SF1">
    <property type="entry name" value="FLAVODOXIN-LIKE DOMAIN-CONTAINING PROTEIN"/>
    <property type="match status" value="1"/>
</dbReference>
<gene>
    <name evidence="4" type="ORF">HMPREF9473_01955</name>
</gene>